<reference evidence="1" key="1">
    <citation type="submission" date="2021-12" db="EMBL/GenBank/DDBJ databases">
        <title>Discovery of the Pendulisporaceae a myxobacterial family with distinct sporulation behavior and unique specialized metabolism.</title>
        <authorList>
            <person name="Garcia R."/>
            <person name="Popoff A."/>
            <person name="Bader C.D."/>
            <person name="Loehr J."/>
            <person name="Walesch S."/>
            <person name="Walt C."/>
            <person name="Boldt J."/>
            <person name="Bunk B."/>
            <person name="Haeckl F.J.F.P.J."/>
            <person name="Gunesch A.P."/>
            <person name="Birkelbach J."/>
            <person name="Nuebel U."/>
            <person name="Pietschmann T."/>
            <person name="Bach T."/>
            <person name="Mueller R."/>
        </authorList>
    </citation>
    <scope>NUCLEOTIDE SEQUENCE</scope>
    <source>
        <strain evidence="1">MSr11367</strain>
    </source>
</reference>
<gene>
    <name evidence="1" type="ORF">LVJ94_06070</name>
</gene>
<evidence type="ECO:0000313" key="1">
    <source>
        <dbReference type="EMBL" id="WXB06798.1"/>
    </source>
</evidence>
<dbReference type="Gene3D" id="3.30.565.10">
    <property type="entry name" value="Histidine kinase-like ATPase, C-terminal domain"/>
    <property type="match status" value="1"/>
</dbReference>
<protein>
    <recommendedName>
        <fullName evidence="3">Histidine kinase/HSP90-like ATPase domain-containing protein</fullName>
    </recommendedName>
</protein>
<dbReference type="EMBL" id="CP089983">
    <property type="protein sequence ID" value="WXB06798.1"/>
    <property type="molecule type" value="Genomic_DNA"/>
</dbReference>
<name>A0ABZ2L7E5_9BACT</name>
<keyword evidence="2" id="KW-1185">Reference proteome</keyword>
<sequence>MSETCIELDLLPSPGCWAKIRELRQRVKRLMASYDEDVQDAAVMTASELLENALKYGVPVEGTSAARFELRLDGGALTIATTNVVDSDADGTALRERIERIMREPDKEALYVQRLQDFVDASAVAGGLGLYRVAFEGAFDLQCATGNKMVVVTARRAVP</sequence>
<proteinExistence type="predicted"/>
<dbReference type="InterPro" id="IPR036890">
    <property type="entry name" value="HATPase_C_sf"/>
</dbReference>
<evidence type="ECO:0008006" key="3">
    <source>
        <dbReference type="Google" id="ProtNLM"/>
    </source>
</evidence>
<accession>A0ABZ2L7E5</accession>
<evidence type="ECO:0000313" key="2">
    <source>
        <dbReference type="Proteomes" id="UP001374803"/>
    </source>
</evidence>
<dbReference type="Proteomes" id="UP001374803">
    <property type="component" value="Chromosome"/>
</dbReference>
<dbReference type="RefSeq" id="WP_394836456.1">
    <property type="nucleotide sequence ID" value="NZ_CP089929.1"/>
</dbReference>
<organism evidence="1 2">
    <name type="scientific">Pendulispora rubella</name>
    <dbReference type="NCBI Taxonomy" id="2741070"/>
    <lineage>
        <taxon>Bacteria</taxon>
        <taxon>Pseudomonadati</taxon>
        <taxon>Myxococcota</taxon>
        <taxon>Myxococcia</taxon>
        <taxon>Myxococcales</taxon>
        <taxon>Sorangiineae</taxon>
        <taxon>Pendulisporaceae</taxon>
        <taxon>Pendulispora</taxon>
    </lineage>
</organism>